<dbReference type="AlphaFoldDB" id="A0AAN7Y9R5"/>
<evidence type="ECO:0000256" key="2">
    <source>
        <dbReference type="ARBA" id="ARBA00022723"/>
    </source>
</evidence>
<gene>
    <name evidence="9" type="ORF">LTR05_006314</name>
</gene>
<comment type="caution">
    <text evidence="9">The sequence shown here is derived from an EMBL/GenBank/DDBJ whole genome shotgun (WGS) entry which is preliminary data.</text>
</comment>
<keyword evidence="4" id="KW-0805">Transcription regulation</keyword>
<dbReference type="GO" id="GO:0043565">
    <property type="term" value="F:sequence-specific DNA binding"/>
    <property type="evidence" value="ECO:0007669"/>
    <property type="project" value="TreeGrafter"/>
</dbReference>
<keyword evidence="5" id="KW-0238">DNA-binding</keyword>
<dbReference type="EMBL" id="JAVRRJ010000006">
    <property type="protein sequence ID" value="KAK5083808.1"/>
    <property type="molecule type" value="Genomic_DNA"/>
</dbReference>
<dbReference type="GO" id="GO:0006351">
    <property type="term" value="P:DNA-templated transcription"/>
    <property type="evidence" value="ECO:0007669"/>
    <property type="project" value="InterPro"/>
</dbReference>
<comment type="subcellular location">
    <subcellularLocation>
        <location evidence="1">Nucleus</location>
    </subcellularLocation>
</comment>
<evidence type="ECO:0000313" key="10">
    <source>
        <dbReference type="Proteomes" id="UP001309876"/>
    </source>
</evidence>
<evidence type="ECO:0000256" key="1">
    <source>
        <dbReference type="ARBA" id="ARBA00004123"/>
    </source>
</evidence>
<keyword evidence="10" id="KW-1185">Reference proteome</keyword>
<dbReference type="PANTHER" id="PTHR47782:SF14">
    <property type="entry name" value="ZN(II)2CYS6 TRANSCRIPTION FACTOR (EUROFUNG)"/>
    <property type="match status" value="1"/>
</dbReference>
<dbReference type="GO" id="GO:0005634">
    <property type="term" value="C:nucleus"/>
    <property type="evidence" value="ECO:0007669"/>
    <property type="project" value="UniProtKB-SubCell"/>
</dbReference>
<reference evidence="9 10" key="1">
    <citation type="submission" date="2023-08" db="EMBL/GenBank/DDBJ databases">
        <title>Black Yeasts Isolated from many extreme environments.</title>
        <authorList>
            <person name="Coleine C."/>
            <person name="Stajich J.E."/>
            <person name="Selbmann L."/>
        </authorList>
    </citation>
    <scope>NUCLEOTIDE SEQUENCE [LARGE SCALE GENOMIC DNA]</scope>
    <source>
        <strain evidence="9 10">CCFEE 5910</strain>
    </source>
</reference>
<dbReference type="SMART" id="SM00906">
    <property type="entry name" value="Fungal_trans"/>
    <property type="match status" value="1"/>
</dbReference>
<dbReference type="InterPro" id="IPR052202">
    <property type="entry name" value="Yeast_MetPath_Reg"/>
</dbReference>
<evidence type="ECO:0000259" key="8">
    <source>
        <dbReference type="SMART" id="SM00906"/>
    </source>
</evidence>
<evidence type="ECO:0000256" key="6">
    <source>
        <dbReference type="ARBA" id="ARBA00023163"/>
    </source>
</evidence>
<keyword evidence="2" id="KW-0479">Metal-binding</keyword>
<evidence type="ECO:0000313" key="9">
    <source>
        <dbReference type="EMBL" id="KAK5083808.1"/>
    </source>
</evidence>
<protein>
    <recommendedName>
        <fullName evidence="8">Xylanolytic transcriptional activator regulatory domain-containing protein</fullName>
    </recommendedName>
</protein>
<dbReference type="GO" id="GO:0008270">
    <property type="term" value="F:zinc ion binding"/>
    <property type="evidence" value="ECO:0007669"/>
    <property type="project" value="InterPro"/>
</dbReference>
<name>A0AAN7Y9R5_9EURO</name>
<dbReference type="PANTHER" id="PTHR47782">
    <property type="entry name" value="ZN(II)2CYS6 TRANSCRIPTION FACTOR (EUROFUNG)-RELATED"/>
    <property type="match status" value="1"/>
</dbReference>
<feature type="domain" description="Xylanolytic transcriptional activator regulatory" evidence="8">
    <location>
        <begin position="246"/>
        <end position="317"/>
    </location>
</feature>
<evidence type="ECO:0000256" key="7">
    <source>
        <dbReference type="ARBA" id="ARBA00023242"/>
    </source>
</evidence>
<evidence type="ECO:0000256" key="3">
    <source>
        <dbReference type="ARBA" id="ARBA00022833"/>
    </source>
</evidence>
<dbReference type="InterPro" id="IPR007219">
    <property type="entry name" value="XnlR_reg_dom"/>
</dbReference>
<sequence length="558" mass="61172">MKQRISYIENKNSRNDHVETTPPYHHTFQHQPCVPEQSGASASSINVAPSGTGSNVAVNEVEYLSLAAMSGGGANDQTHWQSSTLKQLMESVISIQGINPASVTMDVIPSTQNMLSLSDLQSGITAVTRKDCHFLIRNFARSFPCISEQESLTAFDTAVRSEESATDSESALAPTPGVIAIASSALALGGIISPFHSNLQLQLLALVDKAKRALPVILTTMVDATAIQCLTLQSMLSLYFPSAGSAWHLLGLALTRAISAGLHQASSHTSAGEDSYTTNIFWTLYLLDRTLAHTMGRPFGLMDDDIALKFPEVPAHHSLDDTATVSKAIFTLKLHHALLLSRWRQSPVFDLATLISSYEYWRDSYHEMCEHFIELEIAERQDEDVHALSGDVSRKDEAQLSCRALVQLLARATEKPPADHDSLVRLKQYIVTEAPRLIDTVHEGIDSGNAACTFLDGHDAFAAAIVYVFSTYEIRQPSSFRLDVSQMRTVSACIAIIQYTARQFKPMRSLISVIWALLHTLEAKATLGDGVELFKEMSGCEVLIPKHIGMLLEMIISM</sequence>
<dbReference type="GO" id="GO:0045944">
    <property type="term" value="P:positive regulation of transcription by RNA polymerase II"/>
    <property type="evidence" value="ECO:0007669"/>
    <property type="project" value="TreeGrafter"/>
</dbReference>
<evidence type="ECO:0000256" key="5">
    <source>
        <dbReference type="ARBA" id="ARBA00023125"/>
    </source>
</evidence>
<keyword evidence="3" id="KW-0862">Zinc</keyword>
<dbReference type="Pfam" id="PF04082">
    <property type="entry name" value="Fungal_trans"/>
    <property type="match status" value="1"/>
</dbReference>
<proteinExistence type="predicted"/>
<keyword evidence="7" id="KW-0539">Nucleus</keyword>
<dbReference type="CDD" id="cd12148">
    <property type="entry name" value="fungal_TF_MHR"/>
    <property type="match status" value="1"/>
</dbReference>
<dbReference type="GO" id="GO:0000981">
    <property type="term" value="F:DNA-binding transcription factor activity, RNA polymerase II-specific"/>
    <property type="evidence" value="ECO:0007669"/>
    <property type="project" value="TreeGrafter"/>
</dbReference>
<keyword evidence="6" id="KW-0804">Transcription</keyword>
<evidence type="ECO:0000256" key="4">
    <source>
        <dbReference type="ARBA" id="ARBA00023015"/>
    </source>
</evidence>
<organism evidence="9 10">
    <name type="scientific">Lithohypha guttulata</name>
    <dbReference type="NCBI Taxonomy" id="1690604"/>
    <lineage>
        <taxon>Eukaryota</taxon>
        <taxon>Fungi</taxon>
        <taxon>Dikarya</taxon>
        <taxon>Ascomycota</taxon>
        <taxon>Pezizomycotina</taxon>
        <taxon>Eurotiomycetes</taxon>
        <taxon>Chaetothyriomycetidae</taxon>
        <taxon>Chaetothyriales</taxon>
        <taxon>Trichomeriaceae</taxon>
        <taxon>Lithohypha</taxon>
    </lineage>
</organism>
<accession>A0AAN7Y9R5</accession>
<dbReference type="Proteomes" id="UP001309876">
    <property type="component" value="Unassembled WGS sequence"/>
</dbReference>